<dbReference type="AlphaFoldDB" id="A0A016T1F2"/>
<dbReference type="SUPFAM" id="SSF56672">
    <property type="entry name" value="DNA/RNA polymerases"/>
    <property type="match status" value="1"/>
</dbReference>
<comment type="caution">
    <text evidence="3">The sequence shown here is derived from an EMBL/GenBank/DDBJ whole genome shotgun (WGS) entry which is preliminary data.</text>
</comment>
<evidence type="ECO:0000313" key="3">
    <source>
        <dbReference type="EMBL" id="EYB96818.1"/>
    </source>
</evidence>
<proteinExistence type="predicted"/>
<evidence type="ECO:0000256" key="1">
    <source>
        <dbReference type="SAM" id="MobiDB-lite"/>
    </source>
</evidence>
<feature type="region of interest" description="Disordered" evidence="1">
    <location>
        <begin position="154"/>
        <end position="177"/>
    </location>
</feature>
<feature type="domain" description="Reverse transcriptase" evidence="2">
    <location>
        <begin position="328"/>
        <end position="557"/>
    </location>
</feature>
<feature type="compositionally biased region" description="Basic and acidic residues" evidence="1">
    <location>
        <begin position="156"/>
        <end position="166"/>
    </location>
</feature>
<protein>
    <recommendedName>
        <fullName evidence="2">Reverse transcriptase domain-containing protein</fullName>
    </recommendedName>
</protein>
<evidence type="ECO:0000313" key="4">
    <source>
        <dbReference type="Proteomes" id="UP000024635"/>
    </source>
</evidence>
<dbReference type="EMBL" id="JARK01001482">
    <property type="protein sequence ID" value="EYB96818.1"/>
    <property type="molecule type" value="Genomic_DNA"/>
</dbReference>
<dbReference type="STRING" id="53326.A0A016T1F2"/>
<dbReference type="PANTHER" id="PTHR21301:SF10">
    <property type="entry name" value="REVERSE TRANSCRIPTASE DOMAIN-CONTAINING PROTEIN"/>
    <property type="match status" value="1"/>
</dbReference>
<evidence type="ECO:0000259" key="2">
    <source>
        <dbReference type="PROSITE" id="PS50878"/>
    </source>
</evidence>
<dbReference type="InterPro" id="IPR000477">
    <property type="entry name" value="RT_dom"/>
</dbReference>
<dbReference type="Pfam" id="PF26215">
    <property type="entry name" value="HTH_animal"/>
    <property type="match status" value="1"/>
</dbReference>
<accession>A0A016T1F2</accession>
<name>A0A016T1F2_9BILA</name>
<dbReference type="OrthoDB" id="5831138at2759"/>
<reference evidence="4" key="1">
    <citation type="journal article" date="2015" name="Nat. Genet.">
        <title>The genome and transcriptome of the zoonotic hookworm Ancylostoma ceylanicum identify infection-specific gene families.</title>
        <authorList>
            <person name="Schwarz E.M."/>
            <person name="Hu Y."/>
            <person name="Antoshechkin I."/>
            <person name="Miller M.M."/>
            <person name="Sternberg P.W."/>
            <person name="Aroian R.V."/>
        </authorList>
    </citation>
    <scope>NUCLEOTIDE SEQUENCE</scope>
    <source>
        <strain evidence="4">HY135</strain>
    </source>
</reference>
<dbReference type="Proteomes" id="UP000024635">
    <property type="component" value="Unassembled WGS sequence"/>
</dbReference>
<sequence length="775" mass="87879">MRTRKGKPTSQRDRTTPSADSTEEQARQSLRYVDEMCYQRKKLSTFPVGRPLEEASGLQGKFNRLVERDRDQRLSLPVSATLSSPSLSHSDDCCEDVPALARVSVIGDVTLSEDALSLLDLGPSFSPVQSIGHGVTRKIVGSLQFVHDRLRHRASRKEQETGREHNTGTTLPPIPFPARWYNPQEPNMLVDTKFRLFTTSVFFSILTSYCKKPPISNLTPAQRRGLREIRELSAQGEIKISTSDKGGEFVIISRELDMAITKHHLEDETLYRASSAQEFARQYRHLNKVWVETAKAAGLNKATITRLKNDRPECPVLYVLIKTHKLSPAALTSKDPRDFKVRPIISVGGPTDRISWLLNVILSPLLKHVPAHLRTNMFLERLRAARVDNECATESFDVTSLYTNVSNEAALQAIFELLSENHTSLTLHGFIIRQVMMLLDECLKCAIFRWSGHYYRQIRGLAMGQRLAPTLAIAFMSKVEQPVLERNLFLYCRYIDDCCIVCSTQFELDTCFDLLNQQSPHIKFIREKPRDSWLPFLNVQVYTSKGECKTKWYRKPSSKNILVHSLSAHPRKTKKAILGNMFATAIKVRSDVQERANSIKLAQHIAHTNGYPEKEWTRKSGRLPRRRNLTADDNSKIAFCLPFISDEMSKKVRASLRKADLEDHVRVVDIPPANLNTQLVRNRLYDRLCVTPNCVICPFGKDWDCMVSGVVYLITCQSCGDQYIGETGRPLCIRIKEHLDGMAGSSMTTALGGHLAVFDTSCFIDFLEKGKHIEE</sequence>
<gene>
    <name evidence="3" type="primary">Acey_s0146.g2522</name>
    <name evidence="3" type="ORF">Y032_0146g2522</name>
</gene>
<dbReference type="PANTHER" id="PTHR21301">
    <property type="entry name" value="REVERSE TRANSCRIPTASE"/>
    <property type="match status" value="1"/>
</dbReference>
<keyword evidence="4" id="KW-1185">Reference proteome</keyword>
<feature type="region of interest" description="Disordered" evidence="1">
    <location>
        <begin position="1"/>
        <end position="27"/>
    </location>
</feature>
<organism evidence="3 4">
    <name type="scientific">Ancylostoma ceylanicum</name>
    <dbReference type="NCBI Taxonomy" id="53326"/>
    <lineage>
        <taxon>Eukaryota</taxon>
        <taxon>Metazoa</taxon>
        <taxon>Ecdysozoa</taxon>
        <taxon>Nematoda</taxon>
        <taxon>Chromadorea</taxon>
        <taxon>Rhabditida</taxon>
        <taxon>Rhabditina</taxon>
        <taxon>Rhabditomorpha</taxon>
        <taxon>Strongyloidea</taxon>
        <taxon>Ancylostomatidae</taxon>
        <taxon>Ancylostomatinae</taxon>
        <taxon>Ancylostoma</taxon>
    </lineage>
</organism>
<dbReference type="Pfam" id="PF00078">
    <property type="entry name" value="RVT_1"/>
    <property type="match status" value="1"/>
</dbReference>
<dbReference type="InterPro" id="IPR058912">
    <property type="entry name" value="HTH_animal"/>
</dbReference>
<dbReference type="PROSITE" id="PS50878">
    <property type="entry name" value="RT_POL"/>
    <property type="match status" value="1"/>
</dbReference>
<dbReference type="InterPro" id="IPR043502">
    <property type="entry name" value="DNA/RNA_pol_sf"/>
</dbReference>